<reference evidence="3" key="1">
    <citation type="journal article" date="2014" name="Int. J. Syst. Evol. Microbiol.">
        <title>Complete genome sequence of Corynebacterium casei LMG S-19264T (=DSM 44701T), isolated from a smear-ripened cheese.</title>
        <authorList>
            <consortium name="US DOE Joint Genome Institute (JGI-PGF)"/>
            <person name="Walter F."/>
            <person name="Albersmeier A."/>
            <person name="Kalinowski J."/>
            <person name="Ruckert C."/>
        </authorList>
    </citation>
    <scope>NUCLEOTIDE SEQUENCE</scope>
    <source>
        <strain evidence="3">CGMCC 4.7306</strain>
    </source>
</reference>
<feature type="signal peptide" evidence="1">
    <location>
        <begin position="1"/>
        <end position="20"/>
    </location>
</feature>
<evidence type="ECO:0000313" key="4">
    <source>
        <dbReference type="Proteomes" id="UP000613840"/>
    </source>
</evidence>
<feature type="domain" description="Solute-binding protein family 5" evidence="2">
    <location>
        <begin position="104"/>
        <end position="479"/>
    </location>
</feature>
<evidence type="ECO:0000259" key="2">
    <source>
        <dbReference type="Pfam" id="PF00496"/>
    </source>
</evidence>
<gene>
    <name evidence="3" type="ORF">GCM10011575_17010</name>
</gene>
<dbReference type="PANTHER" id="PTHR30290:SF83">
    <property type="entry name" value="ABC TRANSPORTER SUBSTRATE-BINDING PROTEIN"/>
    <property type="match status" value="1"/>
</dbReference>
<sequence>MTRLRKLVVASVASSALLLAACGGGGDTGSTGSGVQGYMSAKGGYALYTGTPKKGGTVTIFSAVDFAHLDPALGTGGDVTNMMSLIYRQLTGYKYDYKTQKQTLVGDLATSAGTSSKGATVWTYHLKSGIAFQDGTPITAQDVKFGIERAMDPQFSGSSDYMKQYLKGASKYQGYFKDPKGLDSIKIINDTTIEFDLNQPVAGFGYILAQPSTTPFPVGKVSTSTQIDKSPIASGPYEIKSFVHSQKLVMVRNPHWNAKTDPIRPAYPDSFEFVLNLDQNTIDQRLLAGQGKDVDALASSTNPILPSVIPQLNQNPQLKARTVHDLAACTWFLSLKMTAKPLNNLKVRQAINYAVDKTSVVNATGGPDFATVADDMELPNTPGRTDFNLYPTPGHNGDPAKAKQLLAEAGYPNGGITLTMDVRGIPQWQAQAEAVQASLAKAGIKVKLNVIDAANFYQVIATPSQQHDMTISGWCATGWNSGLPLLRQHFDGDTITSTGNANYSMLNDPKINAALESAQKLTDESAQDKAFGEANELIMKDAPLVPLLRETPLQMVGSNVGGAFAHENTTGYIGYEDLGLIDPGK</sequence>
<name>A0A917S5S3_9ACTN</name>
<dbReference type="Proteomes" id="UP000613840">
    <property type="component" value="Unassembled WGS sequence"/>
</dbReference>
<dbReference type="InterPro" id="IPR030678">
    <property type="entry name" value="Peptide/Ni-bd"/>
</dbReference>
<feature type="chain" id="PRO_5038798683" evidence="1">
    <location>
        <begin position="21"/>
        <end position="585"/>
    </location>
</feature>
<dbReference type="PROSITE" id="PS51257">
    <property type="entry name" value="PROKAR_LIPOPROTEIN"/>
    <property type="match status" value="1"/>
</dbReference>
<dbReference type="AlphaFoldDB" id="A0A917S5S3"/>
<dbReference type="InterPro" id="IPR039424">
    <property type="entry name" value="SBP_5"/>
</dbReference>
<dbReference type="GO" id="GO:0043190">
    <property type="term" value="C:ATP-binding cassette (ABC) transporter complex"/>
    <property type="evidence" value="ECO:0007669"/>
    <property type="project" value="InterPro"/>
</dbReference>
<proteinExistence type="predicted"/>
<dbReference type="EMBL" id="BMMZ01000003">
    <property type="protein sequence ID" value="GGL59110.1"/>
    <property type="molecule type" value="Genomic_DNA"/>
</dbReference>
<evidence type="ECO:0000256" key="1">
    <source>
        <dbReference type="SAM" id="SignalP"/>
    </source>
</evidence>
<dbReference type="Pfam" id="PF00496">
    <property type="entry name" value="SBP_bac_5"/>
    <property type="match status" value="1"/>
</dbReference>
<accession>A0A917S5S3</accession>
<dbReference type="PIRSF" id="PIRSF002741">
    <property type="entry name" value="MppA"/>
    <property type="match status" value="1"/>
</dbReference>
<dbReference type="GO" id="GO:0015833">
    <property type="term" value="P:peptide transport"/>
    <property type="evidence" value="ECO:0007669"/>
    <property type="project" value="TreeGrafter"/>
</dbReference>
<protein>
    <submittedName>
        <fullName evidence="3">ABC transporter substrate-binding protein</fullName>
    </submittedName>
</protein>
<dbReference type="SUPFAM" id="SSF53850">
    <property type="entry name" value="Periplasmic binding protein-like II"/>
    <property type="match status" value="1"/>
</dbReference>
<dbReference type="Gene3D" id="3.10.105.10">
    <property type="entry name" value="Dipeptide-binding Protein, Domain 3"/>
    <property type="match status" value="1"/>
</dbReference>
<organism evidence="3 4">
    <name type="scientific">Microlunatus endophyticus</name>
    <dbReference type="NCBI Taxonomy" id="1716077"/>
    <lineage>
        <taxon>Bacteria</taxon>
        <taxon>Bacillati</taxon>
        <taxon>Actinomycetota</taxon>
        <taxon>Actinomycetes</taxon>
        <taxon>Propionibacteriales</taxon>
        <taxon>Propionibacteriaceae</taxon>
        <taxon>Microlunatus</taxon>
    </lineage>
</organism>
<dbReference type="CDD" id="cd08506">
    <property type="entry name" value="PBP2_clavulanate_OppA2"/>
    <property type="match status" value="1"/>
</dbReference>
<dbReference type="InterPro" id="IPR000914">
    <property type="entry name" value="SBP_5_dom"/>
</dbReference>
<dbReference type="RefSeq" id="WP_188894749.1">
    <property type="nucleotide sequence ID" value="NZ_BMMZ01000003.1"/>
</dbReference>
<keyword evidence="1" id="KW-0732">Signal</keyword>
<reference evidence="3" key="2">
    <citation type="submission" date="2020-09" db="EMBL/GenBank/DDBJ databases">
        <authorList>
            <person name="Sun Q."/>
            <person name="Zhou Y."/>
        </authorList>
    </citation>
    <scope>NUCLEOTIDE SEQUENCE</scope>
    <source>
        <strain evidence="3">CGMCC 4.7306</strain>
    </source>
</reference>
<evidence type="ECO:0000313" key="3">
    <source>
        <dbReference type="EMBL" id="GGL59110.1"/>
    </source>
</evidence>
<dbReference type="GO" id="GO:0042597">
    <property type="term" value="C:periplasmic space"/>
    <property type="evidence" value="ECO:0007669"/>
    <property type="project" value="UniProtKB-ARBA"/>
</dbReference>
<keyword evidence="4" id="KW-1185">Reference proteome</keyword>
<dbReference type="PANTHER" id="PTHR30290">
    <property type="entry name" value="PERIPLASMIC BINDING COMPONENT OF ABC TRANSPORTER"/>
    <property type="match status" value="1"/>
</dbReference>
<dbReference type="GO" id="GO:1904680">
    <property type="term" value="F:peptide transmembrane transporter activity"/>
    <property type="evidence" value="ECO:0007669"/>
    <property type="project" value="TreeGrafter"/>
</dbReference>
<comment type="caution">
    <text evidence="3">The sequence shown here is derived from an EMBL/GenBank/DDBJ whole genome shotgun (WGS) entry which is preliminary data.</text>
</comment>
<dbReference type="Gene3D" id="3.40.190.10">
    <property type="entry name" value="Periplasmic binding protein-like II"/>
    <property type="match status" value="1"/>
</dbReference>